<dbReference type="Proteomes" id="UP000256763">
    <property type="component" value="Unassembled WGS sequence"/>
</dbReference>
<protein>
    <recommendedName>
        <fullName evidence="4">Lipoprotein</fullName>
    </recommendedName>
</protein>
<proteinExistence type="predicted"/>
<feature type="signal peptide" evidence="1">
    <location>
        <begin position="1"/>
        <end position="22"/>
    </location>
</feature>
<reference evidence="3" key="1">
    <citation type="submission" date="2017-05" db="EMBL/GenBank/DDBJ databases">
        <authorList>
            <person name="Sharma S."/>
            <person name="Sidhu C."/>
            <person name="Pinnaka A.K."/>
        </authorList>
    </citation>
    <scope>NUCLEOTIDE SEQUENCE [LARGE SCALE GENOMIC DNA]</scope>
    <source>
        <strain evidence="3">AK93</strain>
    </source>
</reference>
<keyword evidence="3" id="KW-1185">Reference proteome</keyword>
<gene>
    <name evidence="2" type="ORF">CAL65_09715</name>
</gene>
<dbReference type="AlphaFoldDB" id="A0A3E0WXB3"/>
<sequence length="176" mass="19066">MKTANLLLVLIVIAGLAGCEKAADVASPELYEKHGVSFSYPGNWKITEDAQQGSVRQIIVESPGDAIVIALIYPAADAVSLNEFAERFASHVQQEASIITMDKATFSSSPEANTRIRERFNVSLLGVKVPHVREYNRAEGGDTVAFLVSQAAEEDLAKVKPGFELIVDTFKLLTSN</sequence>
<dbReference type="OrthoDB" id="6023227at2"/>
<feature type="chain" id="PRO_5017578139" description="Lipoprotein" evidence="1">
    <location>
        <begin position="23"/>
        <end position="176"/>
    </location>
</feature>
<name>A0A3E0WXB3_9GAMM</name>
<keyword evidence="1" id="KW-0732">Signal</keyword>
<dbReference type="PROSITE" id="PS51257">
    <property type="entry name" value="PROKAR_LIPOPROTEIN"/>
    <property type="match status" value="1"/>
</dbReference>
<dbReference type="EMBL" id="NFZW01000008">
    <property type="protein sequence ID" value="RFA36801.1"/>
    <property type="molecule type" value="Genomic_DNA"/>
</dbReference>
<comment type="caution">
    <text evidence="2">The sequence shown here is derived from an EMBL/GenBank/DDBJ whole genome shotgun (WGS) entry which is preliminary data.</text>
</comment>
<evidence type="ECO:0008006" key="4">
    <source>
        <dbReference type="Google" id="ProtNLM"/>
    </source>
</evidence>
<dbReference type="RefSeq" id="WP_116302060.1">
    <property type="nucleotide sequence ID" value="NZ_NFZV01000008.1"/>
</dbReference>
<evidence type="ECO:0000313" key="3">
    <source>
        <dbReference type="Proteomes" id="UP000256763"/>
    </source>
</evidence>
<evidence type="ECO:0000256" key="1">
    <source>
        <dbReference type="SAM" id="SignalP"/>
    </source>
</evidence>
<evidence type="ECO:0000313" key="2">
    <source>
        <dbReference type="EMBL" id="RFA36801.1"/>
    </source>
</evidence>
<accession>A0A3E0WXB3</accession>
<organism evidence="2 3">
    <name type="scientific">Alkalilimnicola ehrlichii</name>
    <dbReference type="NCBI Taxonomy" id="351052"/>
    <lineage>
        <taxon>Bacteria</taxon>
        <taxon>Pseudomonadati</taxon>
        <taxon>Pseudomonadota</taxon>
        <taxon>Gammaproteobacteria</taxon>
        <taxon>Chromatiales</taxon>
        <taxon>Ectothiorhodospiraceae</taxon>
        <taxon>Alkalilimnicola</taxon>
    </lineage>
</organism>